<sequence length="89" mass="10927">MKAVNFKYSITKVIYFFKPYYSRMLKAYKYRVYPNKDQKRLIKVHFGACRFVYNWALEQKIKTYEQYNKSISRFDLQRILVHEVKPANA</sequence>
<dbReference type="HOGENOM" id="CLU_032903_4_7_2"/>
<dbReference type="InterPro" id="IPR021027">
    <property type="entry name" value="Transposase_put_HTH"/>
</dbReference>
<evidence type="ECO:0000313" key="3">
    <source>
        <dbReference type="Proteomes" id="UP000033038"/>
    </source>
</evidence>
<dbReference type="PATRIC" id="fig|1434109.4.peg.2425"/>
<evidence type="ECO:0000259" key="1">
    <source>
        <dbReference type="Pfam" id="PF12323"/>
    </source>
</evidence>
<accession>A0A0E3QLP4</accession>
<dbReference type="AlphaFoldDB" id="A0A0E3QLP4"/>
<name>A0A0E3QLP4_METBA</name>
<organism evidence="2 3">
    <name type="scientific">Methanosarcina barkeri str. Wiesmoor</name>
    <dbReference type="NCBI Taxonomy" id="1434109"/>
    <lineage>
        <taxon>Archaea</taxon>
        <taxon>Methanobacteriati</taxon>
        <taxon>Methanobacteriota</taxon>
        <taxon>Stenosarchaea group</taxon>
        <taxon>Methanomicrobia</taxon>
        <taxon>Methanosarcinales</taxon>
        <taxon>Methanosarcinaceae</taxon>
        <taxon>Methanosarcina</taxon>
    </lineage>
</organism>
<reference evidence="2 3" key="1">
    <citation type="submission" date="2014-07" db="EMBL/GenBank/DDBJ databases">
        <title>Methanogenic archaea and the global carbon cycle.</title>
        <authorList>
            <person name="Henriksen J.R."/>
            <person name="Luke J."/>
            <person name="Reinhart S."/>
            <person name="Benedict M.N."/>
            <person name="Youngblut N.D."/>
            <person name="Metcalf M.E."/>
            <person name="Whitaker R.J."/>
            <person name="Metcalf W.W."/>
        </authorList>
    </citation>
    <scope>NUCLEOTIDE SEQUENCE [LARGE SCALE GENOMIC DNA]</scope>
    <source>
        <strain evidence="2 3">Wiesmoor</strain>
    </source>
</reference>
<proteinExistence type="predicted"/>
<protein>
    <submittedName>
        <fullName evidence="2">Mobile element protein</fullName>
    </submittedName>
</protein>
<feature type="domain" description="Transposase putative helix-turn-helix" evidence="1">
    <location>
        <begin position="24"/>
        <end position="69"/>
    </location>
</feature>
<evidence type="ECO:0000313" key="2">
    <source>
        <dbReference type="EMBL" id="AKB51150.1"/>
    </source>
</evidence>
<dbReference type="Proteomes" id="UP000033038">
    <property type="component" value="Chromosome"/>
</dbReference>
<dbReference type="EMBL" id="CP009526">
    <property type="protein sequence ID" value="AKB51150.1"/>
    <property type="molecule type" value="Genomic_DNA"/>
</dbReference>
<gene>
    <name evidence="2" type="ORF">MSBRW_1897</name>
</gene>
<dbReference type="Pfam" id="PF12323">
    <property type="entry name" value="HTH_OrfB_IS605"/>
    <property type="match status" value="1"/>
</dbReference>
<dbReference type="KEGG" id="mbw:MSBRW_1897"/>